<dbReference type="EMBL" id="VYZN01000014">
    <property type="protein sequence ID" value="KAE9539454.1"/>
    <property type="molecule type" value="Genomic_DNA"/>
</dbReference>
<dbReference type="Proteomes" id="UP000475862">
    <property type="component" value="Unassembled WGS sequence"/>
</dbReference>
<sequence>MSVACNNEDDDSAQITVGNVAFSEKFMSIKWSAYRITLLSLETSHGVRNLSPNVFIVQELISEFFLYNLELNQEYEFFETMIVLVEENGFSFLEENGYGRTKITNINYWNKILCQQKDIFLQIDSGWSDKCIDSTTMCVTSFVTKKRKFFYNVLSYSDSEIIRIHRAINFSVLSPCSINY</sequence>
<proteinExistence type="predicted"/>
<gene>
    <name evidence="1" type="ORF">AGLY_004706</name>
</gene>
<comment type="caution">
    <text evidence="1">The sequence shown here is derived from an EMBL/GenBank/DDBJ whole genome shotgun (WGS) entry which is preliminary data.</text>
</comment>
<evidence type="ECO:0000313" key="2">
    <source>
        <dbReference type="Proteomes" id="UP000475862"/>
    </source>
</evidence>
<evidence type="ECO:0000313" key="1">
    <source>
        <dbReference type="EMBL" id="KAE9539454.1"/>
    </source>
</evidence>
<accession>A0A6G0TV22</accession>
<name>A0A6G0TV22_APHGL</name>
<dbReference type="AlphaFoldDB" id="A0A6G0TV22"/>
<protein>
    <submittedName>
        <fullName evidence="1">Uncharacterized protein</fullName>
    </submittedName>
</protein>
<reference evidence="1 2" key="1">
    <citation type="submission" date="2019-08" db="EMBL/GenBank/DDBJ databases">
        <title>The genome of the soybean aphid Biotype 1, its phylome, world population structure and adaptation to the North American continent.</title>
        <authorList>
            <person name="Giordano R."/>
            <person name="Donthu R.K."/>
            <person name="Hernandez A.G."/>
            <person name="Wright C.L."/>
            <person name="Zimin A.V."/>
        </authorList>
    </citation>
    <scope>NUCLEOTIDE SEQUENCE [LARGE SCALE GENOMIC DNA]</scope>
    <source>
        <tissue evidence="1">Whole aphids</tissue>
    </source>
</reference>
<keyword evidence="2" id="KW-1185">Reference proteome</keyword>
<organism evidence="1 2">
    <name type="scientific">Aphis glycines</name>
    <name type="common">Soybean aphid</name>
    <dbReference type="NCBI Taxonomy" id="307491"/>
    <lineage>
        <taxon>Eukaryota</taxon>
        <taxon>Metazoa</taxon>
        <taxon>Ecdysozoa</taxon>
        <taxon>Arthropoda</taxon>
        <taxon>Hexapoda</taxon>
        <taxon>Insecta</taxon>
        <taxon>Pterygota</taxon>
        <taxon>Neoptera</taxon>
        <taxon>Paraneoptera</taxon>
        <taxon>Hemiptera</taxon>
        <taxon>Sternorrhyncha</taxon>
        <taxon>Aphidomorpha</taxon>
        <taxon>Aphidoidea</taxon>
        <taxon>Aphididae</taxon>
        <taxon>Aphidini</taxon>
        <taxon>Aphis</taxon>
        <taxon>Aphis</taxon>
    </lineage>
</organism>